<dbReference type="InterPro" id="IPR029154">
    <property type="entry name" value="HIBADH-like_NADP-bd"/>
</dbReference>
<dbReference type="PIRSF" id="PIRSF000103">
    <property type="entry name" value="HIBADH"/>
    <property type="match status" value="1"/>
</dbReference>
<evidence type="ECO:0000256" key="2">
    <source>
        <dbReference type="ARBA" id="ARBA00023002"/>
    </source>
</evidence>
<feature type="domain" description="3-hydroxyisobutyrate dehydrogenase-like NAD-binding" evidence="5">
    <location>
        <begin position="167"/>
        <end position="283"/>
    </location>
</feature>
<dbReference type="InterPro" id="IPR002204">
    <property type="entry name" value="3-OH-isobutyrate_DH-rel_CS"/>
</dbReference>
<comment type="caution">
    <text evidence="6">The sequence shown here is derived from an EMBL/GenBank/DDBJ whole genome shotgun (WGS) entry which is preliminary data.</text>
</comment>
<dbReference type="Pfam" id="PF14833">
    <property type="entry name" value="NAD_binding_11"/>
    <property type="match status" value="1"/>
</dbReference>
<name>A0ABR5A911_9BACL</name>
<dbReference type="InterPro" id="IPR008927">
    <property type="entry name" value="6-PGluconate_DH-like_C_sf"/>
</dbReference>
<evidence type="ECO:0000256" key="3">
    <source>
        <dbReference type="ARBA" id="ARBA00023027"/>
    </source>
</evidence>
<evidence type="ECO:0000259" key="4">
    <source>
        <dbReference type="Pfam" id="PF03446"/>
    </source>
</evidence>
<dbReference type="PROSITE" id="PS00895">
    <property type="entry name" value="3_HYDROXYISOBUT_DH"/>
    <property type="match status" value="1"/>
</dbReference>
<gene>
    <name evidence="6" type="ORF">SD71_02230</name>
</gene>
<dbReference type="EMBL" id="JXAL01000001">
    <property type="protein sequence ID" value="KIL37476.1"/>
    <property type="molecule type" value="Genomic_DNA"/>
</dbReference>
<evidence type="ECO:0000259" key="5">
    <source>
        <dbReference type="Pfam" id="PF14833"/>
    </source>
</evidence>
<dbReference type="InterPro" id="IPR013328">
    <property type="entry name" value="6PGD_dom2"/>
</dbReference>
<evidence type="ECO:0000256" key="1">
    <source>
        <dbReference type="ARBA" id="ARBA00009080"/>
    </source>
</evidence>
<dbReference type="Gene3D" id="1.10.1040.10">
    <property type="entry name" value="N-(1-d-carboxylethyl)-l-norvaline Dehydrogenase, domain 2"/>
    <property type="match status" value="1"/>
</dbReference>
<sequence>MGTKRVGFIGLGAMGLPMARNLLRNGFELHVAGPRSPGSVEALKKEGAYTHAFLSDMISHCDVLITILPEDREIKEVLLSPAVLGGLRSGSLLIEMTSGSPEMMKRVHAAYQEKQILVLDAPVSGGTAGAEKGTLTVMAGGTSEVLERARPVLEAMAQNIFLVGSVGAGKAIKAINQMLAGIHMIAAAEALALAEKLDIDIEMLKEVIGKSSGASWMLLNKSNSISTRDFSLGFKHRLMKKDMQIAAAEGADLTLPLATLALQLYKMSERDCGEQDFSAISKFILAE</sequence>
<proteinExistence type="inferred from homology"/>
<organism evidence="6 7">
    <name type="scientific">Cohnella kolymensis</name>
    <dbReference type="NCBI Taxonomy" id="1590652"/>
    <lineage>
        <taxon>Bacteria</taxon>
        <taxon>Bacillati</taxon>
        <taxon>Bacillota</taxon>
        <taxon>Bacilli</taxon>
        <taxon>Bacillales</taxon>
        <taxon>Paenibacillaceae</taxon>
        <taxon>Cohnella</taxon>
    </lineage>
</organism>
<dbReference type="SUPFAM" id="SSF48179">
    <property type="entry name" value="6-phosphogluconate dehydrogenase C-terminal domain-like"/>
    <property type="match status" value="1"/>
</dbReference>
<dbReference type="InterPro" id="IPR006115">
    <property type="entry name" value="6PGDH_NADP-bd"/>
</dbReference>
<dbReference type="InterPro" id="IPR036291">
    <property type="entry name" value="NAD(P)-bd_dom_sf"/>
</dbReference>
<dbReference type="Proteomes" id="UP000054526">
    <property type="component" value="Unassembled WGS sequence"/>
</dbReference>
<feature type="domain" description="6-phosphogluconate dehydrogenase NADP-binding" evidence="4">
    <location>
        <begin position="5"/>
        <end position="164"/>
    </location>
</feature>
<dbReference type="SUPFAM" id="SSF51735">
    <property type="entry name" value="NAD(P)-binding Rossmann-fold domains"/>
    <property type="match status" value="1"/>
</dbReference>
<reference evidence="6 7" key="1">
    <citation type="submission" date="2014-12" db="EMBL/GenBank/DDBJ databases">
        <title>Draft genome sequence of Cohnella kolymensis strain B-2846.</title>
        <authorList>
            <person name="Karlyshev A.V."/>
            <person name="Kudryashova E.B."/>
        </authorList>
    </citation>
    <scope>NUCLEOTIDE SEQUENCE [LARGE SCALE GENOMIC DNA]</scope>
    <source>
        <strain evidence="6 7">VKM B-2846</strain>
    </source>
</reference>
<dbReference type="InterPro" id="IPR015815">
    <property type="entry name" value="HIBADH-related"/>
</dbReference>
<evidence type="ECO:0000313" key="7">
    <source>
        <dbReference type="Proteomes" id="UP000054526"/>
    </source>
</evidence>
<protein>
    <submittedName>
        <fullName evidence="6">Oxidoreductase</fullName>
    </submittedName>
</protein>
<dbReference type="Gene3D" id="3.40.50.720">
    <property type="entry name" value="NAD(P)-binding Rossmann-like Domain"/>
    <property type="match status" value="1"/>
</dbReference>
<keyword evidence="2" id="KW-0560">Oxidoreductase</keyword>
<dbReference type="PANTHER" id="PTHR43060">
    <property type="entry name" value="3-HYDROXYISOBUTYRATE DEHYDROGENASE-LIKE 1, MITOCHONDRIAL-RELATED"/>
    <property type="match status" value="1"/>
</dbReference>
<comment type="similarity">
    <text evidence="1">Belongs to the HIBADH-related family.</text>
</comment>
<keyword evidence="7" id="KW-1185">Reference proteome</keyword>
<accession>A0ABR5A911</accession>
<dbReference type="PANTHER" id="PTHR43060:SF15">
    <property type="entry name" value="3-HYDROXYISOBUTYRATE DEHYDROGENASE-LIKE 1, MITOCHONDRIAL-RELATED"/>
    <property type="match status" value="1"/>
</dbReference>
<dbReference type="RefSeq" id="WP_041058972.1">
    <property type="nucleotide sequence ID" value="NZ_JXAL01000001.1"/>
</dbReference>
<evidence type="ECO:0000313" key="6">
    <source>
        <dbReference type="EMBL" id="KIL37476.1"/>
    </source>
</evidence>
<dbReference type="Pfam" id="PF03446">
    <property type="entry name" value="NAD_binding_2"/>
    <property type="match status" value="1"/>
</dbReference>
<keyword evidence="3" id="KW-0520">NAD</keyword>